<organism evidence="2 3">
    <name type="scientific">Ditylenchus destructor</name>
    <dbReference type="NCBI Taxonomy" id="166010"/>
    <lineage>
        <taxon>Eukaryota</taxon>
        <taxon>Metazoa</taxon>
        <taxon>Ecdysozoa</taxon>
        <taxon>Nematoda</taxon>
        <taxon>Chromadorea</taxon>
        <taxon>Rhabditida</taxon>
        <taxon>Tylenchina</taxon>
        <taxon>Tylenchomorpha</taxon>
        <taxon>Sphaerularioidea</taxon>
        <taxon>Anguinidae</taxon>
        <taxon>Anguininae</taxon>
        <taxon>Ditylenchus</taxon>
    </lineage>
</organism>
<sequence length="126" mass="14419">MSSSGLSALLFFVGLILSIITGIVQSSRVDDELLLRNFLLRQYLEPAYDADDRRIYAIPKQALLKYSSIDSDSGRRTSEPRGAAMNFFWRGRRTPLGFSDSYTPTPCRWKLCASYQPSYQLFRDSF</sequence>
<protein>
    <submittedName>
        <fullName evidence="2">Uncharacterized protein</fullName>
    </submittedName>
</protein>
<feature type="signal peptide" evidence="1">
    <location>
        <begin position="1"/>
        <end position="26"/>
    </location>
</feature>
<reference evidence="2" key="1">
    <citation type="submission" date="2022-01" db="EMBL/GenBank/DDBJ databases">
        <title>Genome Sequence Resource for Two Populations of Ditylenchus destructor, the Migratory Endoparasitic Phytonematode.</title>
        <authorList>
            <person name="Zhang H."/>
            <person name="Lin R."/>
            <person name="Xie B."/>
        </authorList>
    </citation>
    <scope>NUCLEOTIDE SEQUENCE</scope>
    <source>
        <strain evidence="2">BazhouSP</strain>
    </source>
</reference>
<evidence type="ECO:0000256" key="1">
    <source>
        <dbReference type="SAM" id="SignalP"/>
    </source>
</evidence>
<comment type="caution">
    <text evidence="2">The sequence shown here is derived from an EMBL/GenBank/DDBJ whole genome shotgun (WGS) entry which is preliminary data.</text>
</comment>
<gene>
    <name evidence="2" type="ORF">DdX_07201</name>
</gene>
<feature type="chain" id="PRO_5041967785" evidence="1">
    <location>
        <begin position="27"/>
        <end position="126"/>
    </location>
</feature>
<proteinExistence type="predicted"/>
<dbReference type="AlphaFoldDB" id="A0AAD4N3S3"/>
<keyword evidence="1" id="KW-0732">Signal</keyword>
<evidence type="ECO:0000313" key="2">
    <source>
        <dbReference type="EMBL" id="KAI1716168.1"/>
    </source>
</evidence>
<accession>A0AAD4N3S3</accession>
<keyword evidence="3" id="KW-1185">Reference proteome</keyword>
<dbReference type="Proteomes" id="UP001201812">
    <property type="component" value="Unassembled WGS sequence"/>
</dbReference>
<evidence type="ECO:0000313" key="3">
    <source>
        <dbReference type="Proteomes" id="UP001201812"/>
    </source>
</evidence>
<dbReference type="EMBL" id="JAKKPZ010000010">
    <property type="protein sequence ID" value="KAI1716168.1"/>
    <property type="molecule type" value="Genomic_DNA"/>
</dbReference>
<name>A0AAD4N3S3_9BILA</name>